<protein>
    <submittedName>
        <fullName evidence="1">Uncharacterized protein</fullName>
    </submittedName>
</protein>
<proteinExistence type="predicted"/>
<gene>
    <name evidence="1" type="ORF">BE15_14225</name>
</gene>
<organism evidence="1 2">
    <name type="scientific">Sorangium cellulosum</name>
    <name type="common">Polyangium cellulosum</name>
    <dbReference type="NCBI Taxonomy" id="56"/>
    <lineage>
        <taxon>Bacteria</taxon>
        <taxon>Pseudomonadati</taxon>
        <taxon>Myxococcota</taxon>
        <taxon>Polyangia</taxon>
        <taxon>Polyangiales</taxon>
        <taxon>Polyangiaceae</taxon>
        <taxon>Sorangium</taxon>
    </lineage>
</organism>
<evidence type="ECO:0000313" key="1">
    <source>
        <dbReference type="EMBL" id="KYF72818.1"/>
    </source>
</evidence>
<dbReference type="RefSeq" id="WP_061606087.1">
    <property type="nucleotide sequence ID" value="NZ_JEMA01000236.1"/>
</dbReference>
<comment type="caution">
    <text evidence="1">The sequence shown here is derived from an EMBL/GenBank/DDBJ whole genome shotgun (WGS) entry which is preliminary data.</text>
</comment>
<evidence type="ECO:0000313" key="2">
    <source>
        <dbReference type="Proteomes" id="UP000075260"/>
    </source>
</evidence>
<dbReference type="AlphaFoldDB" id="A0A150QYW7"/>
<dbReference type="EMBL" id="JEMA01000236">
    <property type="protein sequence ID" value="KYF72818.1"/>
    <property type="molecule type" value="Genomic_DNA"/>
</dbReference>
<accession>A0A150QYW7</accession>
<reference evidence="1 2" key="1">
    <citation type="submission" date="2014-02" db="EMBL/GenBank/DDBJ databases">
        <title>The small core and large imbalanced accessory genome model reveals a collaborative survival strategy of Sorangium cellulosum strains in nature.</title>
        <authorList>
            <person name="Han K."/>
            <person name="Peng R."/>
            <person name="Blom J."/>
            <person name="Li Y.-Z."/>
        </authorList>
    </citation>
    <scope>NUCLEOTIDE SEQUENCE [LARGE SCALE GENOMIC DNA]</scope>
    <source>
        <strain evidence="1 2">So0008-312</strain>
    </source>
</reference>
<dbReference type="Proteomes" id="UP000075260">
    <property type="component" value="Unassembled WGS sequence"/>
</dbReference>
<dbReference type="OrthoDB" id="5512293at2"/>
<sequence length="137" mass="15177">MLKVKRRQRSEAGDPAFVDRTVGHLRRFHGGATERLSDDELRFRVRHGLARGRGHGLTWESSLTVFVAHMIELCPAFDEHPAAARVLADASIPPDERVEALLAHLTEGEWEEAARMCDPVAYWARAHADEADGGGQG</sequence>
<name>A0A150QYW7_SORCE</name>